<keyword evidence="3" id="KW-1185">Reference proteome</keyword>
<dbReference type="RefSeq" id="XP_033569683.1">
    <property type="nucleotide sequence ID" value="XM_033726214.1"/>
</dbReference>
<reference evidence="2 4" key="1">
    <citation type="journal article" date="2020" name="Stud. Mycol.">
        <title>101 Dothideomycetes genomes: a test case for predicting lifestyles and emergence of pathogens.</title>
        <authorList>
            <person name="Haridas S."/>
            <person name="Albert R."/>
            <person name="Binder M."/>
            <person name="Bloem J."/>
            <person name="Labutti K."/>
            <person name="Salamov A."/>
            <person name="Andreopoulos B."/>
            <person name="Baker S."/>
            <person name="Barry K."/>
            <person name="Bills G."/>
            <person name="Bluhm B."/>
            <person name="Cannon C."/>
            <person name="Castanera R."/>
            <person name="Culley D."/>
            <person name="Daum C."/>
            <person name="Ezra D."/>
            <person name="Gonzalez J."/>
            <person name="Henrissat B."/>
            <person name="Kuo A."/>
            <person name="Liang C."/>
            <person name="Lipzen A."/>
            <person name="Lutzoni F."/>
            <person name="Magnuson J."/>
            <person name="Mondo S."/>
            <person name="Nolan M."/>
            <person name="Ohm R."/>
            <person name="Pangilinan J."/>
            <person name="Park H.-J."/>
            <person name="Ramirez L."/>
            <person name="Alfaro M."/>
            <person name="Sun H."/>
            <person name="Tritt A."/>
            <person name="Yoshinaga Y."/>
            <person name="Zwiers L.-H."/>
            <person name="Turgeon B."/>
            <person name="Goodwin S."/>
            <person name="Spatafora J."/>
            <person name="Crous P."/>
            <person name="Grigoriev I."/>
        </authorList>
    </citation>
    <scope>NUCLEOTIDE SEQUENCE</scope>
    <source>
        <strain evidence="2 4">CBS 304.34</strain>
    </source>
</reference>
<dbReference type="Proteomes" id="UP000504636">
    <property type="component" value="Unplaced"/>
</dbReference>
<organism evidence="2">
    <name type="scientific">Mytilinidion resinicola</name>
    <dbReference type="NCBI Taxonomy" id="574789"/>
    <lineage>
        <taxon>Eukaryota</taxon>
        <taxon>Fungi</taxon>
        <taxon>Dikarya</taxon>
        <taxon>Ascomycota</taxon>
        <taxon>Pezizomycotina</taxon>
        <taxon>Dothideomycetes</taxon>
        <taxon>Pleosporomycetidae</taxon>
        <taxon>Mytilinidiales</taxon>
        <taxon>Mytilinidiaceae</taxon>
        <taxon>Mytilinidion</taxon>
    </lineage>
</organism>
<accession>A0A6A6Y251</accession>
<dbReference type="GeneID" id="54467107"/>
<dbReference type="AlphaFoldDB" id="A0A6A6Y251"/>
<name>A0A6A6Y251_9PEZI</name>
<evidence type="ECO:0000256" key="1">
    <source>
        <dbReference type="SAM" id="MobiDB-lite"/>
    </source>
</evidence>
<dbReference type="EMBL" id="MU003721">
    <property type="protein sequence ID" value="KAF2802719.1"/>
    <property type="molecule type" value="Genomic_DNA"/>
</dbReference>
<proteinExistence type="predicted"/>
<gene>
    <name evidence="2 4" type="ORF">BDZ99DRAFT_527156</name>
</gene>
<feature type="compositionally biased region" description="Polar residues" evidence="1">
    <location>
        <begin position="184"/>
        <end position="198"/>
    </location>
</feature>
<feature type="compositionally biased region" description="Basic and acidic residues" evidence="1">
    <location>
        <begin position="165"/>
        <end position="180"/>
    </location>
</feature>
<sequence length="223" mass="25230">MWVIHEFLLGVKVLVYCGSQSSHWEHLSKLLHACQTVAVSPERYCNLPFGLWGSSGAKVVRAKEDYNAAQSSEKLMVVYDLDVLILQWADWKYQDLRDKGVVEAEYSKTAEEIYCDSVGTVRHTNRGYEETVRFEHAQESMLGGSWVELKEAVRAYEQAMAHARKGVDPDPRGMALDRRPPHMSSMNPGTPQPSLNPTLQNYDSTSRALGRGMRIGIEVWPML</sequence>
<feature type="region of interest" description="Disordered" evidence="1">
    <location>
        <begin position="162"/>
        <end position="198"/>
    </location>
</feature>
<reference evidence="4" key="3">
    <citation type="submission" date="2025-04" db="UniProtKB">
        <authorList>
            <consortium name="RefSeq"/>
        </authorList>
    </citation>
    <scope>IDENTIFICATION</scope>
    <source>
        <strain evidence="4">CBS 304.34</strain>
    </source>
</reference>
<evidence type="ECO:0000313" key="2">
    <source>
        <dbReference type="EMBL" id="KAF2802719.1"/>
    </source>
</evidence>
<protein>
    <submittedName>
        <fullName evidence="2 4">Uncharacterized protein</fullName>
    </submittedName>
</protein>
<evidence type="ECO:0000313" key="4">
    <source>
        <dbReference type="RefSeq" id="XP_033569683.1"/>
    </source>
</evidence>
<reference evidence="4" key="2">
    <citation type="submission" date="2020-04" db="EMBL/GenBank/DDBJ databases">
        <authorList>
            <consortium name="NCBI Genome Project"/>
        </authorList>
    </citation>
    <scope>NUCLEOTIDE SEQUENCE</scope>
    <source>
        <strain evidence="4">CBS 304.34</strain>
    </source>
</reference>
<evidence type="ECO:0000313" key="3">
    <source>
        <dbReference type="Proteomes" id="UP000504636"/>
    </source>
</evidence>